<name>A0A2H0U8V3_9BACT</name>
<dbReference type="Proteomes" id="UP000231379">
    <property type="component" value="Unassembled WGS sequence"/>
</dbReference>
<dbReference type="EMBL" id="PFBM01000004">
    <property type="protein sequence ID" value="PIR82831.1"/>
    <property type="molecule type" value="Genomic_DNA"/>
</dbReference>
<dbReference type="AlphaFoldDB" id="A0A2H0U8V3"/>
<reference evidence="2" key="1">
    <citation type="submission" date="2017-09" db="EMBL/GenBank/DDBJ databases">
        <title>Depth-based differentiation of microbial function through sediment-hosted aquifers and enrichment of novel symbionts in the deep terrestrial subsurface.</title>
        <authorList>
            <person name="Probst A.J."/>
            <person name="Ladd B."/>
            <person name="Jarett J.K."/>
            <person name="Geller-Mcgrath D.E."/>
            <person name="Sieber C.M.K."/>
            <person name="Emerson J.B."/>
            <person name="Anantharaman K."/>
            <person name="Thomas B.C."/>
            <person name="Malmstrom R."/>
            <person name="Stieglmeier M."/>
            <person name="Klingl A."/>
            <person name="Woyke T."/>
            <person name="Ryan C.M."/>
            <person name="Banfield J.F."/>
        </authorList>
    </citation>
    <scope>NUCLEOTIDE SEQUENCE [LARGE SCALE GENOMIC DNA]</scope>
</reference>
<organism evidence="1 2">
    <name type="scientific">Candidatus Kaiserbacteria bacterium CG10_big_fil_rev_8_21_14_0_10_59_10</name>
    <dbReference type="NCBI Taxonomy" id="1974612"/>
    <lineage>
        <taxon>Bacteria</taxon>
        <taxon>Candidatus Kaiseribacteriota</taxon>
    </lineage>
</organism>
<sequence length="77" mass="8925">MRIPGVLQEYIEKNREEVVRMFGEHYEQDARFKCVVESVQRGTLPRLAIEACRYAEPGEVSEGWGGSARRKTPRQGW</sequence>
<evidence type="ECO:0000313" key="2">
    <source>
        <dbReference type="Proteomes" id="UP000231379"/>
    </source>
</evidence>
<proteinExistence type="predicted"/>
<accession>A0A2H0U8V3</accession>
<evidence type="ECO:0000313" key="1">
    <source>
        <dbReference type="EMBL" id="PIR82831.1"/>
    </source>
</evidence>
<gene>
    <name evidence="1" type="ORF">COU20_00200</name>
</gene>
<comment type="caution">
    <text evidence="1">The sequence shown here is derived from an EMBL/GenBank/DDBJ whole genome shotgun (WGS) entry which is preliminary data.</text>
</comment>
<protein>
    <submittedName>
        <fullName evidence="1">Uncharacterized protein</fullName>
    </submittedName>
</protein>